<accession>A0A117MML7</accession>
<protein>
    <recommendedName>
        <fullName evidence="1">DUF4097 domain-containing protein</fullName>
    </recommendedName>
</protein>
<dbReference type="RefSeq" id="WP_067703224.1">
    <property type="nucleotide sequence ID" value="NZ_LLZH01000311.1"/>
</dbReference>
<gene>
    <name evidence="2" type="ORF">ADL15_40165</name>
</gene>
<dbReference type="AlphaFoldDB" id="A0A117MML7"/>
<comment type="caution">
    <text evidence="2">The sequence shown here is derived from an EMBL/GenBank/DDBJ whole genome shotgun (WGS) entry which is preliminary data.</text>
</comment>
<dbReference type="OrthoDB" id="3252095at2"/>
<name>A0A117MML7_9ACTN</name>
<evidence type="ECO:0000313" key="2">
    <source>
        <dbReference type="EMBL" id="KUL25702.1"/>
    </source>
</evidence>
<keyword evidence="3" id="KW-1185">Reference proteome</keyword>
<evidence type="ECO:0000259" key="1">
    <source>
        <dbReference type="Pfam" id="PF13349"/>
    </source>
</evidence>
<feature type="domain" description="DUF4097" evidence="1">
    <location>
        <begin position="57"/>
        <end position="252"/>
    </location>
</feature>
<reference evidence="2 3" key="1">
    <citation type="submission" date="2015-10" db="EMBL/GenBank/DDBJ databases">
        <authorList>
            <person name="Gilbert D.G."/>
        </authorList>
    </citation>
    <scope>NUCLEOTIDE SEQUENCE [LARGE SCALE GENOMIC DNA]</scope>
    <source>
        <strain evidence="2 3">NRRL B-16712</strain>
    </source>
</reference>
<dbReference type="EMBL" id="LLZH01000311">
    <property type="protein sequence ID" value="KUL25702.1"/>
    <property type="molecule type" value="Genomic_DNA"/>
</dbReference>
<organism evidence="2 3">
    <name type="scientific">Actinoplanes awajinensis subsp. mycoplanecinus</name>
    <dbReference type="NCBI Taxonomy" id="135947"/>
    <lineage>
        <taxon>Bacteria</taxon>
        <taxon>Bacillati</taxon>
        <taxon>Actinomycetota</taxon>
        <taxon>Actinomycetes</taxon>
        <taxon>Micromonosporales</taxon>
        <taxon>Micromonosporaceae</taxon>
        <taxon>Actinoplanes</taxon>
    </lineage>
</organism>
<dbReference type="Pfam" id="PF13349">
    <property type="entry name" value="DUF4097"/>
    <property type="match status" value="1"/>
</dbReference>
<evidence type="ECO:0000313" key="3">
    <source>
        <dbReference type="Proteomes" id="UP000053244"/>
    </source>
</evidence>
<dbReference type="Proteomes" id="UP000053244">
    <property type="component" value="Unassembled WGS sequence"/>
</dbReference>
<proteinExistence type="predicted"/>
<sequence>MPSFDTPGPIAVSVQLIAGDLRVIASDRLDTVVQVNPGDIATDRDVLAAEQTRVEFVSGTLTVRGARHPGLGMFGKVGVVDVVIEVPAGSDLDATLGAGAIRCTGVLGAAKLRSGAGDLQVEQAAGLTVTTGIGLVTAETVTGDATLTTGSGKLRVGSVTGTAVLKNGNGETWVGHAGSELRINSANGDIEAGHADASMTANTANGDISVRELVRGSATLRTAAGRIDIGIRSGTAARLDVHTQFGKVRNEMTAADGPAATDEQAEVRARTMFGDILIRRS</sequence>
<dbReference type="InterPro" id="IPR025164">
    <property type="entry name" value="Toastrack_DUF4097"/>
</dbReference>